<gene>
    <name evidence="1" type="ORF">SLU01_24430</name>
</gene>
<name>A0A511Z9L5_9BACL</name>
<sequence>MMPERLPLAILDEAQLKVLGDLEEELGVTLVAYESSMHDDATNHIVESDV</sequence>
<dbReference type="Proteomes" id="UP000321901">
    <property type="component" value="Unassembled WGS sequence"/>
</dbReference>
<evidence type="ECO:0000313" key="1">
    <source>
        <dbReference type="EMBL" id="GEN84131.1"/>
    </source>
</evidence>
<dbReference type="AlphaFoldDB" id="A0A511Z9L5"/>
<dbReference type="EMBL" id="BJYL01000033">
    <property type="protein sequence ID" value="GEN84131.1"/>
    <property type="molecule type" value="Genomic_DNA"/>
</dbReference>
<proteinExistence type="predicted"/>
<keyword evidence="2" id="KW-1185">Reference proteome</keyword>
<protein>
    <submittedName>
        <fullName evidence="1">Uncharacterized protein</fullName>
    </submittedName>
</protein>
<comment type="caution">
    <text evidence="1">The sequence shown here is derived from an EMBL/GenBank/DDBJ whole genome shotgun (WGS) entry which is preliminary data.</text>
</comment>
<organism evidence="1 2">
    <name type="scientific">Sporosarcina luteola</name>
    <dbReference type="NCBI Taxonomy" id="582850"/>
    <lineage>
        <taxon>Bacteria</taxon>
        <taxon>Bacillati</taxon>
        <taxon>Bacillota</taxon>
        <taxon>Bacilli</taxon>
        <taxon>Bacillales</taxon>
        <taxon>Caryophanaceae</taxon>
        <taxon>Sporosarcina</taxon>
    </lineage>
</organism>
<reference evidence="1 2" key="1">
    <citation type="submission" date="2019-07" db="EMBL/GenBank/DDBJ databases">
        <title>Whole genome shotgun sequence of Sporosarcina luteola NBRC 105378.</title>
        <authorList>
            <person name="Hosoyama A."/>
            <person name="Uohara A."/>
            <person name="Ohji S."/>
            <person name="Ichikawa N."/>
        </authorList>
    </citation>
    <scope>NUCLEOTIDE SEQUENCE [LARGE SCALE GENOMIC DNA]</scope>
    <source>
        <strain evidence="1 2">NBRC 105378</strain>
    </source>
</reference>
<accession>A0A511Z9L5</accession>
<dbReference type="RefSeq" id="WP_170232696.1">
    <property type="nucleotide sequence ID" value="NZ_BJYL01000033.1"/>
</dbReference>
<evidence type="ECO:0000313" key="2">
    <source>
        <dbReference type="Proteomes" id="UP000321901"/>
    </source>
</evidence>